<dbReference type="RefSeq" id="WP_256132579.1">
    <property type="nucleotide sequence ID" value="NZ_JANFXK010000012.1"/>
</dbReference>
<dbReference type="InterPro" id="IPR025641">
    <property type="entry name" value="DUF4340"/>
</dbReference>
<dbReference type="Pfam" id="PF14238">
    <property type="entry name" value="DUF4340"/>
    <property type="match status" value="1"/>
</dbReference>
<feature type="domain" description="DUF4340" evidence="1">
    <location>
        <begin position="74"/>
        <end position="209"/>
    </location>
</feature>
<comment type="caution">
    <text evidence="2">The sequence shown here is derived from an EMBL/GenBank/DDBJ whole genome shotgun (WGS) entry which is preliminary data.</text>
</comment>
<organism evidence="2 3">
    <name type="scientific">Anaerovorax odorimutans</name>
    <dbReference type="NCBI Taxonomy" id="109327"/>
    <lineage>
        <taxon>Bacteria</taxon>
        <taxon>Bacillati</taxon>
        <taxon>Bacillota</taxon>
        <taxon>Clostridia</taxon>
        <taxon>Peptostreptococcales</taxon>
        <taxon>Anaerovoracaceae</taxon>
        <taxon>Anaerovorax</taxon>
    </lineage>
</organism>
<keyword evidence="3" id="KW-1185">Reference proteome</keyword>
<dbReference type="Proteomes" id="UP001524502">
    <property type="component" value="Unassembled WGS sequence"/>
</dbReference>
<protein>
    <submittedName>
        <fullName evidence="2">DUF4340 domain-containing protein</fullName>
    </submittedName>
</protein>
<proteinExistence type="predicted"/>
<evidence type="ECO:0000313" key="2">
    <source>
        <dbReference type="EMBL" id="MCQ4637391.1"/>
    </source>
</evidence>
<reference evidence="2 3" key="1">
    <citation type="submission" date="2022-06" db="EMBL/GenBank/DDBJ databases">
        <title>Isolation of gut microbiota from human fecal samples.</title>
        <authorList>
            <person name="Pamer E.G."/>
            <person name="Barat B."/>
            <person name="Waligurski E."/>
            <person name="Medina S."/>
            <person name="Paddock L."/>
            <person name="Mostad J."/>
        </authorList>
    </citation>
    <scope>NUCLEOTIDE SEQUENCE [LARGE SCALE GENOMIC DNA]</scope>
    <source>
        <strain evidence="2 3">SL.3.17</strain>
    </source>
</reference>
<dbReference type="EMBL" id="JANFXK010000012">
    <property type="protein sequence ID" value="MCQ4637391.1"/>
    <property type="molecule type" value="Genomic_DNA"/>
</dbReference>
<name>A0ABT1RR78_9FIRM</name>
<gene>
    <name evidence="2" type="ORF">NE619_11710</name>
</gene>
<sequence length="299" mass="33032">MTKKKQITLLLLVLAVLLAAYLGLKAYNDWSYKKEAEKTSENLTVTDLNTDNIRTIRYTDGSDTVAFEKKNGVWYYTADEALPLKQSCAEEAVSSFCGVTGSRKLSHGDSADDYGLSEPSYTVVLTDAKGKETEVDIGNSTGSDYYLTADGGATIYTVSSTILDSLIFDTDSMIQNETFPDIDSPTLNSFTVKQNGKTLVSCSGDDEDLSSYGSELSGISLDTCVNYKAGSQELEQYGLDQKTRKEMTAVYEDSDKEKTQTFYMGTVFTEEDTDYAYMQLEGSEMVYKVFVSDVEKILN</sequence>
<evidence type="ECO:0000259" key="1">
    <source>
        <dbReference type="Pfam" id="PF14238"/>
    </source>
</evidence>
<accession>A0ABT1RR78</accession>
<evidence type="ECO:0000313" key="3">
    <source>
        <dbReference type="Proteomes" id="UP001524502"/>
    </source>
</evidence>